<dbReference type="SUPFAM" id="SSF53474">
    <property type="entry name" value="alpha/beta-Hydrolases"/>
    <property type="match status" value="1"/>
</dbReference>
<evidence type="ECO:0000313" key="3">
    <source>
        <dbReference type="EMBL" id="USP81658.1"/>
    </source>
</evidence>
<dbReference type="GO" id="GO:0019748">
    <property type="term" value="P:secondary metabolic process"/>
    <property type="evidence" value="ECO:0007669"/>
    <property type="project" value="TreeGrafter"/>
</dbReference>
<dbReference type="GO" id="GO:0016787">
    <property type="term" value="F:hydrolase activity"/>
    <property type="evidence" value="ECO:0007669"/>
    <property type="project" value="UniProtKB-KW"/>
</dbReference>
<evidence type="ECO:0000259" key="2">
    <source>
        <dbReference type="Pfam" id="PF03959"/>
    </source>
</evidence>
<dbReference type="PANTHER" id="PTHR48070">
    <property type="entry name" value="ESTERASE OVCA2"/>
    <property type="match status" value="1"/>
</dbReference>
<dbReference type="GO" id="GO:0005634">
    <property type="term" value="C:nucleus"/>
    <property type="evidence" value="ECO:0007669"/>
    <property type="project" value="TreeGrafter"/>
</dbReference>
<keyword evidence="1" id="KW-0378">Hydrolase</keyword>
<dbReference type="PANTHER" id="PTHR48070:SF6">
    <property type="entry name" value="ESTERASE OVCA2"/>
    <property type="match status" value="1"/>
</dbReference>
<feature type="domain" description="Serine hydrolase" evidence="2">
    <location>
        <begin position="1"/>
        <end position="270"/>
    </location>
</feature>
<evidence type="ECO:0000256" key="1">
    <source>
        <dbReference type="ARBA" id="ARBA00022801"/>
    </source>
</evidence>
<dbReference type="Gene3D" id="3.40.50.1820">
    <property type="entry name" value="alpha/beta hydrolase"/>
    <property type="match status" value="1"/>
</dbReference>
<sequence length="284" mass="32348">MKILCLHGRGSNNEIFRMQTAPIRAALEDFEWVFVQGTVRHTEGNWSLHTSDFSKLPLYTYYNPLSPKSILQTHEELLHILKSDGPFDGVFAYSGGAALAAELIIDAAQSESYIEPLFRFAVFVNGASPLRIFHVDDVELSDGHFDISQTFQEAQEMFLRPSALRHKPGVSEEDQVDHAKLLGLLNRFEGRKMADGTPFLSDGEYGLCRWERKNLQPPLIDIPTLHIRSMAEDMVDPHHGKHLVELCEEHQVDEIHHEFGHDFPRGRQLMKHIADTIRELAELS</sequence>
<organism evidence="3 4">
    <name type="scientific">Curvularia clavata</name>
    <dbReference type="NCBI Taxonomy" id="95742"/>
    <lineage>
        <taxon>Eukaryota</taxon>
        <taxon>Fungi</taxon>
        <taxon>Dikarya</taxon>
        <taxon>Ascomycota</taxon>
        <taxon>Pezizomycotina</taxon>
        <taxon>Dothideomycetes</taxon>
        <taxon>Pleosporomycetidae</taxon>
        <taxon>Pleosporales</taxon>
        <taxon>Pleosporineae</taxon>
        <taxon>Pleosporaceae</taxon>
        <taxon>Curvularia</taxon>
    </lineage>
</organism>
<dbReference type="InterPro" id="IPR050593">
    <property type="entry name" value="LovG"/>
</dbReference>
<dbReference type="InterPro" id="IPR029058">
    <property type="entry name" value="AB_hydrolase_fold"/>
</dbReference>
<evidence type="ECO:0000313" key="4">
    <source>
        <dbReference type="Proteomes" id="UP001056012"/>
    </source>
</evidence>
<dbReference type="GO" id="GO:0005737">
    <property type="term" value="C:cytoplasm"/>
    <property type="evidence" value="ECO:0007669"/>
    <property type="project" value="TreeGrafter"/>
</dbReference>
<dbReference type="OrthoDB" id="2094269at2759"/>
<dbReference type="Pfam" id="PF03959">
    <property type="entry name" value="FSH1"/>
    <property type="match status" value="1"/>
</dbReference>
<accession>A0A9Q8ZJ55</accession>
<protein>
    <recommendedName>
        <fullName evidence="2">Serine hydrolase domain-containing protein</fullName>
    </recommendedName>
</protein>
<name>A0A9Q8ZJ55_CURCL</name>
<dbReference type="EMBL" id="CP089280">
    <property type="protein sequence ID" value="USP81658.1"/>
    <property type="molecule type" value="Genomic_DNA"/>
</dbReference>
<dbReference type="InterPro" id="IPR005645">
    <property type="entry name" value="FSH-like_dom"/>
</dbReference>
<dbReference type="VEuPathDB" id="FungiDB:yc1106_08932"/>
<keyword evidence="4" id="KW-1185">Reference proteome</keyword>
<reference evidence="3" key="1">
    <citation type="submission" date="2021-12" db="EMBL/GenBank/DDBJ databases">
        <title>Curvularia clavata genome.</title>
        <authorList>
            <person name="Cao Y."/>
        </authorList>
    </citation>
    <scope>NUCLEOTIDE SEQUENCE</scope>
    <source>
        <strain evidence="3">Yc1106</strain>
    </source>
</reference>
<proteinExistence type="predicted"/>
<dbReference type="AlphaFoldDB" id="A0A9Q8ZJ55"/>
<dbReference type="Proteomes" id="UP001056012">
    <property type="component" value="Chromosome 7"/>
</dbReference>
<gene>
    <name evidence="3" type="ORF">yc1106_08932</name>
</gene>